<sequence>FMDRLLQGFLHDIPAIFEALRAAIEAGDAEAIRQSAHRCKGSSANFGAQRLGELCDELERMGRSKMLTGAEGCLGQIEAEWTRVRTALYSEPHVSA</sequence>
<organism evidence="3">
    <name type="scientific">uncultured Chloroflexia bacterium</name>
    <dbReference type="NCBI Taxonomy" id="1672391"/>
    <lineage>
        <taxon>Bacteria</taxon>
        <taxon>Bacillati</taxon>
        <taxon>Chloroflexota</taxon>
        <taxon>Chloroflexia</taxon>
        <taxon>environmental samples</taxon>
    </lineage>
</organism>
<dbReference type="Gene3D" id="1.20.120.160">
    <property type="entry name" value="HPT domain"/>
    <property type="match status" value="1"/>
</dbReference>
<dbReference type="GO" id="GO:0000160">
    <property type="term" value="P:phosphorelay signal transduction system"/>
    <property type="evidence" value="ECO:0007669"/>
    <property type="project" value="InterPro"/>
</dbReference>
<dbReference type="EMBL" id="CADCTR010003183">
    <property type="protein sequence ID" value="CAA9386333.1"/>
    <property type="molecule type" value="Genomic_DNA"/>
</dbReference>
<accession>A0A6J4NFI2</accession>
<evidence type="ECO:0000256" key="1">
    <source>
        <dbReference type="PROSITE-ProRule" id="PRU00110"/>
    </source>
</evidence>
<evidence type="ECO:0000259" key="2">
    <source>
        <dbReference type="PROSITE" id="PS50894"/>
    </source>
</evidence>
<dbReference type="PROSITE" id="PS50894">
    <property type="entry name" value="HPT"/>
    <property type="match status" value="1"/>
</dbReference>
<name>A0A6J4NFI2_9CHLR</name>
<dbReference type="InterPro" id="IPR036641">
    <property type="entry name" value="HPT_dom_sf"/>
</dbReference>
<evidence type="ECO:0000313" key="3">
    <source>
        <dbReference type="EMBL" id="CAA9386333.1"/>
    </source>
</evidence>
<protein>
    <recommendedName>
        <fullName evidence="2">HPt domain-containing protein</fullName>
    </recommendedName>
</protein>
<proteinExistence type="predicted"/>
<dbReference type="AlphaFoldDB" id="A0A6J4NFI2"/>
<gene>
    <name evidence="3" type="ORF">AVDCRST_MAG93-9477</name>
</gene>
<feature type="domain" description="HPt" evidence="2">
    <location>
        <begin position="1"/>
        <end position="96"/>
    </location>
</feature>
<feature type="non-terminal residue" evidence="3">
    <location>
        <position position="1"/>
    </location>
</feature>
<dbReference type="Pfam" id="PF01627">
    <property type="entry name" value="Hpt"/>
    <property type="match status" value="1"/>
</dbReference>
<dbReference type="InterPro" id="IPR008207">
    <property type="entry name" value="Sig_transdc_His_kin_Hpt_dom"/>
</dbReference>
<keyword evidence="1" id="KW-0597">Phosphoprotein</keyword>
<feature type="modified residue" description="Phosphohistidine" evidence="1">
    <location>
        <position position="37"/>
    </location>
</feature>
<dbReference type="SUPFAM" id="SSF47226">
    <property type="entry name" value="Histidine-containing phosphotransfer domain, HPT domain"/>
    <property type="match status" value="1"/>
</dbReference>
<dbReference type="CDD" id="cd00088">
    <property type="entry name" value="HPT"/>
    <property type="match status" value="1"/>
</dbReference>
<reference evidence="3" key="1">
    <citation type="submission" date="2020-02" db="EMBL/GenBank/DDBJ databases">
        <authorList>
            <person name="Meier V. D."/>
        </authorList>
    </citation>
    <scope>NUCLEOTIDE SEQUENCE</scope>
    <source>
        <strain evidence="3">AVDCRST_MAG93</strain>
    </source>
</reference>